<dbReference type="EMBL" id="UINC01012272">
    <property type="protein sequence ID" value="SVA53684.1"/>
    <property type="molecule type" value="Genomic_DNA"/>
</dbReference>
<evidence type="ECO:0000313" key="1">
    <source>
        <dbReference type="EMBL" id="SVA53684.1"/>
    </source>
</evidence>
<reference evidence="1" key="1">
    <citation type="submission" date="2018-05" db="EMBL/GenBank/DDBJ databases">
        <authorList>
            <person name="Lanie J.A."/>
            <person name="Ng W.-L."/>
            <person name="Kazmierczak K.M."/>
            <person name="Andrzejewski T.M."/>
            <person name="Davidsen T.M."/>
            <person name="Wayne K.J."/>
            <person name="Tettelin H."/>
            <person name="Glass J.I."/>
            <person name="Rusch D."/>
            <person name="Podicherti R."/>
            <person name="Tsui H.-C.T."/>
            <person name="Winkler M.E."/>
        </authorList>
    </citation>
    <scope>NUCLEOTIDE SEQUENCE</scope>
</reference>
<sequence length="24" mass="2608">MLRLFALTVYQVSLQPEVAVCGLG</sequence>
<protein>
    <submittedName>
        <fullName evidence="1">Uncharacterized protein</fullName>
    </submittedName>
</protein>
<accession>A0A381WMG6</accession>
<dbReference type="AlphaFoldDB" id="A0A381WMG6"/>
<gene>
    <name evidence="1" type="ORF">METZ01_LOCUS106538</name>
</gene>
<name>A0A381WMG6_9ZZZZ</name>
<proteinExistence type="predicted"/>
<organism evidence="1">
    <name type="scientific">marine metagenome</name>
    <dbReference type="NCBI Taxonomy" id="408172"/>
    <lineage>
        <taxon>unclassified sequences</taxon>
        <taxon>metagenomes</taxon>
        <taxon>ecological metagenomes</taxon>
    </lineage>
</organism>